<dbReference type="PRINTS" id="PR02045">
    <property type="entry name" value="F138DOMAIN"/>
</dbReference>
<dbReference type="EMBL" id="AQIB01161482">
    <property type="status" value="NOT_ANNOTATED_CDS"/>
    <property type="molecule type" value="Genomic_DNA"/>
</dbReference>
<dbReference type="EMBL" id="AQIB01161483">
    <property type="status" value="NOT_ANNOTATED_CDS"/>
    <property type="molecule type" value="Genomic_DNA"/>
</dbReference>
<reference evidence="1 2" key="1">
    <citation type="submission" date="2014-03" db="EMBL/GenBank/DDBJ databases">
        <authorList>
            <person name="Warren W."/>
            <person name="Wilson R.K."/>
        </authorList>
    </citation>
    <scope>NUCLEOTIDE SEQUENCE</scope>
</reference>
<dbReference type="EMBL" id="AQIB01161479">
    <property type="status" value="NOT_ANNOTATED_CDS"/>
    <property type="molecule type" value="Genomic_DNA"/>
</dbReference>
<organism evidence="1 2">
    <name type="scientific">Chlorocebus sabaeus</name>
    <name type="common">Green monkey</name>
    <name type="synonym">Simia sabaea</name>
    <dbReference type="NCBI Taxonomy" id="60711"/>
    <lineage>
        <taxon>Eukaryota</taxon>
        <taxon>Metazoa</taxon>
        <taxon>Chordata</taxon>
        <taxon>Craniata</taxon>
        <taxon>Vertebrata</taxon>
        <taxon>Euteleostomi</taxon>
        <taxon>Mammalia</taxon>
        <taxon>Eutheria</taxon>
        <taxon>Euarchontoglires</taxon>
        <taxon>Primates</taxon>
        <taxon>Haplorrhini</taxon>
        <taxon>Catarrhini</taxon>
        <taxon>Cercopithecidae</taxon>
        <taxon>Cercopithecinae</taxon>
        <taxon>Chlorocebus</taxon>
    </lineage>
</organism>
<dbReference type="EMBL" id="AQIB01161485">
    <property type="status" value="NOT_ANNOTATED_CDS"/>
    <property type="molecule type" value="Genomic_DNA"/>
</dbReference>
<dbReference type="Proteomes" id="UP000029965">
    <property type="component" value="Chromosome 9"/>
</dbReference>
<dbReference type="eggNOG" id="ENOG502TDYR">
    <property type="taxonomic scope" value="Eukaryota"/>
</dbReference>
<proteinExistence type="predicted"/>
<dbReference type="PANTHER" id="PTHR12138:SF152">
    <property type="entry name" value="C2H2-TYPE DOMAIN-CONTAINING PROTEIN"/>
    <property type="match status" value="1"/>
</dbReference>
<dbReference type="STRING" id="60711.ENSCSAP00000010101"/>
<dbReference type="EMBL" id="AQIB01161481">
    <property type="status" value="NOT_ANNOTATED_CDS"/>
    <property type="molecule type" value="Genomic_DNA"/>
</dbReference>
<dbReference type="Ensembl" id="ENSCSAT00000012052.1">
    <property type="protein sequence ID" value="ENSCSAP00000010101.1"/>
    <property type="gene ID" value="ENSCSAG00000013959.1"/>
</dbReference>
<dbReference type="EMBL" id="AQIB01161480">
    <property type="status" value="NOT_ANNOTATED_CDS"/>
    <property type="molecule type" value="Genomic_DNA"/>
</dbReference>
<name>A0A0D9RNB2_CHLSB</name>
<dbReference type="AlphaFoldDB" id="A0A0D9RNB2"/>
<dbReference type="EMBL" id="AQIB01161477">
    <property type="status" value="NOT_ANNOTATED_CDS"/>
    <property type="molecule type" value="Genomic_DNA"/>
</dbReference>
<reference evidence="1" key="2">
    <citation type="submission" date="2025-08" db="UniProtKB">
        <authorList>
            <consortium name="Ensembl"/>
        </authorList>
    </citation>
    <scope>IDENTIFICATION</scope>
</reference>
<sequence length="74" mass="7960">SDLSHCDLSYLKRSTCLSLPKCWIAGVSHHIWLIFVFLVEMGFHHVGQAGLELLISSDPPASASQSAGITGVSH</sequence>
<dbReference type="Bgee" id="ENSCSAG00000013959">
    <property type="expression patterns" value="Expressed in Ammon's horn and 1 other cell type or tissue"/>
</dbReference>
<reference evidence="1" key="3">
    <citation type="submission" date="2025-09" db="UniProtKB">
        <authorList>
            <consortium name="Ensembl"/>
        </authorList>
    </citation>
    <scope>IDENTIFICATION</scope>
</reference>
<dbReference type="GeneTree" id="ENSGT01120000271815"/>
<keyword evidence="2" id="KW-1185">Reference proteome</keyword>
<accession>A0A0D9RNB2</accession>
<dbReference type="OMA" id="KCWIAGV"/>
<evidence type="ECO:0000313" key="1">
    <source>
        <dbReference type="Ensembl" id="ENSCSAP00000010101.1"/>
    </source>
</evidence>
<dbReference type="EMBL" id="AQIB01161484">
    <property type="status" value="NOT_ANNOTATED_CDS"/>
    <property type="molecule type" value="Genomic_DNA"/>
</dbReference>
<dbReference type="EMBL" id="AQIB01161476">
    <property type="status" value="NOT_ANNOTATED_CDS"/>
    <property type="molecule type" value="Genomic_DNA"/>
</dbReference>
<evidence type="ECO:0000313" key="2">
    <source>
        <dbReference type="Proteomes" id="UP000029965"/>
    </source>
</evidence>
<dbReference type="EMBL" id="AQIB01161478">
    <property type="status" value="NOT_ANNOTATED_CDS"/>
    <property type="molecule type" value="Genomic_DNA"/>
</dbReference>
<dbReference type="PANTHER" id="PTHR12138">
    <property type="entry name" value="PRIMATE-EXPANDED PROTEIN FAMILY"/>
    <property type="match status" value="1"/>
</dbReference>
<protein>
    <submittedName>
        <fullName evidence="1">Uncharacterized protein</fullName>
    </submittedName>
</protein>